<dbReference type="InterPro" id="IPR001870">
    <property type="entry name" value="B30.2/SPRY"/>
</dbReference>
<keyword evidence="3" id="KW-1185">Reference proteome</keyword>
<comment type="caution">
    <text evidence="2">The sequence shown here is derived from an EMBL/GenBank/DDBJ whole genome shotgun (WGS) entry which is preliminary data.</text>
</comment>
<dbReference type="EMBL" id="CAXAMN010029027">
    <property type="protein sequence ID" value="CAK9118470.1"/>
    <property type="molecule type" value="Genomic_DNA"/>
</dbReference>
<reference evidence="2 3" key="1">
    <citation type="submission" date="2024-02" db="EMBL/GenBank/DDBJ databases">
        <authorList>
            <person name="Chen Y."/>
            <person name="Shah S."/>
            <person name="Dougan E. K."/>
            <person name="Thang M."/>
            <person name="Chan C."/>
        </authorList>
    </citation>
    <scope>NUCLEOTIDE SEQUENCE [LARGE SCALE GENOMIC DNA]</scope>
</reference>
<evidence type="ECO:0000259" key="1">
    <source>
        <dbReference type="PROSITE" id="PS50188"/>
    </source>
</evidence>
<dbReference type="PANTHER" id="PTHR12245:SF5">
    <property type="entry name" value="SPRY DOMAIN-CONTAINING SOCS BOX PROTEIN 3"/>
    <property type="match status" value="1"/>
</dbReference>
<dbReference type="PROSITE" id="PS50188">
    <property type="entry name" value="B302_SPRY"/>
    <property type="match status" value="1"/>
</dbReference>
<name>A0ABP0T249_9DINO</name>
<dbReference type="Pfam" id="PF00622">
    <property type="entry name" value="SPRY"/>
    <property type="match status" value="1"/>
</dbReference>
<dbReference type="SMART" id="SM00449">
    <property type="entry name" value="SPRY"/>
    <property type="match status" value="1"/>
</dbReference>
<sequence length="172" mass="18615">MADIWGRMGRTMEVSEDGRVLTKKAGGNYARHVAAQEVLSSGVHTWEVELTSGATSNNNRDVFIGVATPGCDVEKGDHHAKGKAWYLRTHDGHIYGGDLEVEDAAMKGKHFLAGDRVGVRLDCNDGSLRFYKNGEPLGEQFPAGTIPTPVVRAVELKCPGQCVTLLPEVQLV</sequence>
<organism evidence="2 3">
    <name type="scientific">Durusdinium trenchii</name>
    <dbReference type="NCBI Taxonomy" id="1381693"/>
    <lineage>
        <taxon>Eukaryota</taxon>
        <taxon>Sar</taxon>
        <taxon>Alveolata</taxon>
        <taxon>Dinophyceae</taxon>
        <taxon>Suessiales</taxon>
        <taxon>Symbiodiniaceae</taxon>
        <taxon>Durusdinium</taxon>
    </lineage>
</organism>
<dbReference type="Gene3D" id="2.60.120.920">
    <property type="match status" value="1"/>
</dbReference>
<evidence type="ECO:0000313" key="3">
    <source>
        <dbReference type="Proteomes" id="UP001642484"/>
    </source>
</evidence>
<dbReference type="Proteomes" id="UP001642484">
    <property type="component" value="Unassembled WGS sequence"/>
</dbReference>
<proteinExistence type="predicted"/>
<dbReference type="PANTHER" id="PTHR12245">
    <property type="entry name" value="SPRY DOMAIN CONTAINING SOCS BOX PROTEIN"/>
    <property type="match status" value="1"/>
</dbReference>
<dbReference type="CDD" id="cd11709">
    <property type="entry name" value="SPRY"/>
    <property type="match status" value="1"/>
</dbReference>
<dbReference type="InterPro" id="IPR050672">
    <property type="entry name" value="FBXO45-Fsn/SPSB_families"/>
</dbReference>
<accession>A0ABP0T249</accession>
<evidence type="ECO:0000313" key="2">
    <source>
        <dbReference type="EMBL" id="CAK9118470.1"/>
    </source>
</evidence>
<dbReference type="SUPFAM" id="SSF49899">
    <property type="entry name" value="Concanavalin A-like lectins/glucanases"/>
    <property type="match status" value="1"/>
</dbReference>
<dbReference type="InterPro" id="IPR013320">
    <property type="entry name" value="ConA-like_dom_sf"/>
</dbReference>
<dbReference type="InterPro" id="IPR043136">
    <property type="entry name" value="B30.2/SPRY_sf"/>
</dbReference>
<gene>
    <name evidence="2" type="ORF">CCMP2556_LOCUS55548</name>
</gene>
<feature type="domain" description="B30.2/SPRY" evidence="1">
    <location>
        <begin position="1"/>
        <end position="172"/>
    </location>
</feature>
<protein>
    <recommendedName>
        <fullName evidence="1">B30.2/SPRY domain-containing protein</fullName>
    </recommendedName>
</protein>
<dbReference type="InterPro" id="IPR003877">
    <property type="entry name" value="SPRY_dom"/>
</dbReference>